<dbReference type="AlphaFoldDB" id="A0A101NJV2"/>
<sequence length="242" mass="26439">MCFDVPDGHGVIEVTGDESGSLLLLAGDPVFLEANDGRGSVGWLAARAGTGGPGLFEVKYLTDWLSAPGLVPDPRTGQAEPPDPERLRPLLSLLASGRYVTTAAVAPHQLRVVHPRALQVHHWYADEELALVTTDAWPPHDHRAERGYRDRIRAGGDLPALVALFPTAESCVGYLLDGHHKLAAYEQTGARPLIIRLTPQVPRPFRRDDLDRARAVFSDRAAPRHQDDALGRVFSDMRAESD</sequence>
<accession>A0A101NJV2</accession>
<reference evidence="1 2" key="1">
    <citation type="submission" date="2015-10" db="EMBL/GenBank/DDBJ databases">
        <title>Draft genome sequence of Streptomyces yokosukanensis DSM 40224, type strain for the species Streptomyces yokosukanensis.</title>
        <authorList>
            <person name="Ruckert C."/>
            <person name="Winkler A."/>
            <person name="Kalinowski J."/>
            <person name="Kampfer P."/>
            <person name="Glaeser S."/>
        </authorList>
    </citation>
    <scope>NUCLEOTIDE SEQUENCE [LARGE SCALE GENOMIC DNA]</scope>
    <source>
        <strain evidence="1 2">DSM 40224</strain>
    </source>
</reference>
<evidence type="ECO:0000313" key="2">
    <source>
        <dbReference type="Proteomes" id="UP000053127"/>
    </source>
</evidence>
<protein>
    <submittedName>
        <fullName evidence="1">Uncharacterized protein</fullName>
    </submittedName>
</protein>
<name>A0A101NJV2_9ACTN</name>
<proteinExistence type="predicted"/>
<organism evidence="1 2">
    <name type="scientific">Streptomyces yokosukanensis</name>
    <dbReference type="NCBI Taxonomy" id="67386"/>
    <lineage>
        <taxon>Bacteria</taxon>
        <taxon>Bacillati</taxon>
        <taxon>Actinomycetota</taxon>
        <taxon>Actinomycetes</taxon>
        <taxon>Kitasatosporales</taxon>
        <taxon>Streptomycetaceae</taxon>
        <taxon>Streptomyces</taxon>
    </lineage>
</organism>
<dbReference type="Proteomes" id="UP000053127">
    <property type="component" value="Unassembled WGS sequence"/>
</dbReference>
<keyword evidence="2" id="KW-1185">Reference proteome</keyword>
<gene>
    <name evidence="1" type="ORF">AQI95_43600</name>
</gene>
<dbReference type="EMBL" id="LMWN01000124">
    <property type="protein sequence ID" value="KUM94292.1"/>
    <property type="molecule type" value="Genomic_DNA"/>
</dbReference>
<comment type="caution">
    <text evidence="1">The sequence shown here is derived from an EMBL/GenBank/DDBJ whole genome shotgun (WGS) entry which is preliminary data.</text>
</comment>
<evidence type="ECO:0000313" key="1">
    <source>
        <dbReference type="EMBL" id="KUM94292.1"/>
    </source>
</evidence>